<dbReference type="RefSeq" id="XP_036627078.1">
    <property type="nucleotide sequence ID" value="XM_036781223.1"/>
</dbReference>
<protein>
    <submittedName>
        <fullName evidence="2">Uncharacterized protein</fullName>
    </submittedName>
</protein>
<dbReference type="Proteomes" id="UP000623687">
    <property type="component" value="Unassembled WGS sequence"/>
</dbReference>
<gene>
    <name evidence="2" type="ORF">PC9H_011741</name>
</gene>
<dbReference type="OrthoDB" id="5425539at2759"/>
<keyword evidence="3" id="KW-1185">Reference proteome</keyword>
<evidence type="ECO:0000313" key="3">
    <source>
        <dbReference type="Proteomes" id="UP000623687"/>
    </source>
</evidence>
<keyword evidence="1" id="KW-0732">Signal</keyword>
<organism evidence="2 3">
    <name type="scientific">Pleurotus ostreatus</name>
    <name type="common">Oyster mushroom</name>
    <name type="synonym">White-rot fungus</name>
    <dbReference type="NCBI Taxonomy" id="5322"/>
    <lineage>
        <taxon>Eukaryota</taxon>
        <taxon>Fungi</taxon>
        <taxon>Dikarya</taxon>
        <taxon>Basidiomycota</taxon>
        <taxon>Agaricomycotina</taxon>
        <taxon>Agaricomycetes</taxon>
        <taxon>Agaricomycetidae</taxon>
        <taxon>Agaricales</taxon>
        <taxon>Pleurotineae</taxon>
        <taxon>Pleurotaceae</taxon>
        <taxon>Pleurotus</taxon>
    </lineage>
</organism>
<sequence>MSFRGTALLLLLTVLVTLARGAKLNIDATRDCDCKVLVNGKKIGNTYNAGQVDTALKRGQDLEKKGQTLG</sequence>
<evidence type="ECO:0000313" key="2">
    <source>
        <dbReference type="EMBL" id="KAF7421220.1"/>
    </source>
</evidence>
<accession>A0A8H6ZME7</accession>
<name>A0A8H6ZME7_PLEOS</name>
<dbReference type="VEuPathDB" id="FungiDB:PC9H_011741"/>
<feature type="signal peptide" evidence="1">
    <location>
        <begin position="1"/>
        <end position="21"/>
    </location>
</feature>
<evidence type="ECO:0000256" key="1">
    <source>
        <dbReference type="SAM" id="SignalP"/>
    </source>
</evidence>
<proteinExistence type="predicted"/>
<dbReference type="AlphaFoldDB" id="A0A8H6ZME7"/>
<feature type="chain" id="PRO_5033990066" evidence="1">
    <location>
        <begin position="22"/>
        <end position="70"/>
    </location>
</feature>
<dbReference type="GeneID" id="59381559"/>
<comment type="caution">
    <text evidence="2">The sequence shown here is derived from an EMBL/GenBank/DDBJ whole genome shotgun (WGS) entry which is preliminary data.</text>
</comment>
<reference evidence="2" key="1">
    <citation type="submission" date="2019-07" db="EMBL/GenBank/DDBJ databases">
        <authorList>
            <person name="Palmer J.M."/>
        </authorList>
    </citation>
    <scope>NUCLEOTIDE SEQUENCE</scope>
    <source>
        <strain evidence="2">PC9</strain>
    </source>
</reference>
<dbReference type="EMBL" id="JACETU010000009">
    <property type="protein sequence ID" value="KAF7421220.1"/>
    <property type="molecule type" value="Genomic_DNA"/>
</dbReference>